<organism evidence="1 2">
    <name type="scientific">Trifolium medium</name>
    <dbReference type="NCBI Taxonomy" id="97028"/>
    <lineage>
        <taxon>Eukaryota</taxon>
        <taxon>Viridiplantae</taxon>
        <taxon>Streptophyta</taxon>
        <taxon>Embryophyta</taxon>
        <taxon>Tracheophyta</taxon>
        <taxon>Spermatophyta</taxon>
        <taxon>Magnoliopsida</taxon>
        <taxon>eudicotyledons</taxon>
        <taxon>Gunneridae</taxon>
        <taxon>Pentapetalae</taxon>
        <taxon>rosids</taxon>
        <taxon>fabids</taxon>
        <taxon>Fabales</taxon>
        <taxon>Fabaceae</taxon>
        <taxon>Papilionoideae</taxon>
        <taxon>50 kb inversion clade</taxon>
        <taxon>NPAAA clade</taxon>
        <taxon>Hologalegina</taxon>
        <taxon>IRL clade</taxon>
        <taxon>Trifolieae</taxon>
        <taxon>Trifolium</taxon>
    </lineage>
</organism>
<dbReference type="AlphaFoldDB" id="A0A392THQ1"/>
<protein>
    <submittedName>
        <fullName evidence="1">Uncharacterized protein</fullName>
    </submittedName>
</protein>
<evidence type="ECO:0000313" key="2">
    <source>
        <dbReference type="Proteomes" id="UP000265520"/>
    </source>
</evidence>
<feature type="non-terminal residue" evidence="1">
    <location>
        <position position="38"/>
    </location>
</feature>
<sequence length="38" mass="4109">MQKIQVEGTWCGGGCNKAVGAVRGGAGKEWETIYEKEH</sequence>
<accession>A0A392THQ1</accession>
<name>A0A392THQ1_9FABA</name>
<reference evidence="1 2" key="1">
    <citation type="journal article" date="2018" name="Front. Plant Sci.">
        <title>Red Clover (Trifolium pratense) and Zigzag Clover (T. medium) - A Picture of Genomic Similarities and Differences.</title>
        <authorList>
            <person name="Dluhosova J."/>
            <person name="Istvanek J."/>
            <person name="Nedelnik J."/>
            <person name="Repkova J."/>
        </authorList>
    </citation>
    <scope>NUCLEOTIDE SEQUENCE [LARGE SCALE GENOMIC DNA]</scope>
    <source>
        <strain evidence="2">cv. 10/8</strain>
        <tissue evidence="1">Leaf</tissue>
    </source>
</reference>
<dbReference type="Proteomes" id="UP000265520">
    <property type="component" value="Unassembled WGS sequence"/>
</dbReference>
<proteinExistence type="predicted"/>
<keyword evidence="2" id="KW-1185">Reference proteome</keyword>
<comment type="caution">
    <text evidence="1">The sequence shown here is derived from an EMBL/GenBank/DDBJ whole genome shotgun (WGS) entry which is preliminary data.</text>
</comment>
<dbReference type="EMBL" id="LXQA010585655">
    <property type="protein sequence ID" value="MCI60653.1"/>
    <property type="molecule type" value="Genomic_DNA"/>
</dbReference>
<evidence type="ECO:0000313" key="1">
    <source>
        <dbReference type="EMBL" id="MCI60653.1"/>
    </source>
</evidence>